<gene>
    <name evidence="3" type="ORF">GCM10010985_34170</name>
</gene>
<evidence type="ECO:0000313" key="4">
    <source>
        <dbReference type="Proteomes" id="UP000597138"/>
    </source>
</evidence>
<organism evidence="3 4">
    <name type="scientific">Caballeronia grimmiae</name>
    <dbReference type="NCBI Taxonomy" id="1071679"/>
    <lineage>
        <taxon>Bacteria</taxon>
        <taxon>Pseudomonadati</taxon>
        <taxon>Pseudomonadota</taxon>
        <taxon>Betaproteobacteria</taxon>
        <taxon>Burkholderiales</taxon>
        <taxon>Burkholderiaceae</taxon>
        <taxon>Caballeronia</taxon>
    </lineage>
</organism>
<proteinExistence type="predicted"/>
<accession>A0ABQ1RRN3</accession>
<dbReference type="Proteomes" id="UP000597138">
    <property type="component" value="Unassembled WGS sequence"/>
</dbReference>
<feature type="region of interest" description="Disordered" evidence="1">
    <location>
        <begin position="45"/>
        <end position="78"/>
    </location>
</feature>
<name>A0ABQ1RRN3_9BURK</name>
<feature type="compositionally biased region" description="Polar residues" evidence="1">
    <location>
        <begin position="66"/>
        <end position="75"/>
    </location>
</feature>
<reference evidence="4" key="1">
    <citation type="journal article" date="2019" name="Int. J. Syst. Evol. Microbiol.">
        <title>The Global Catalogue of Microorganisms (GCM) 10K type strain sequencing project: providing services to taxonomists for standard genome sequencing and annotation.</title>
        <authorList>
            <consortium name="The Broad Institute Genomics Platform"/>
            <consortium name="The Broad Institute Genome Sequencing Center for Infectious Disease"/>
            <person name="Wu L."/>
            <person name="Ma J."/>
        </authorList>
    </citation>
    <scope>NUCLEOTIDE SEQUENCE [LARGE SCALE GENOMIC DNA]</scope>
    <source>
        <strain evidence="4">CGMCC 1.11013</strain>
    </source>
</reference>
<keyword evidence="4" id="KW-1185">Reference proteome</keyword>
<evidence type="ECO:0000256" key="2">
    <source>
        <dbReference type="SAM" id="SignalP"/>
    </source>
</evidence>
<protein>
    <submittedName>
        <fullName evidence="3">Uncharacterized protein</fullName>
    </submittedName>
</protein>
<evidence type="ECO:0000313" key="3">
    <source>
        <dbReference type="EMBL" id="GGD76771.1"/>
    </source>
</evidence>
<keyword evidence="2" id="KW-0732">Signal</keyword>
<feature type="chain" id="PRO_5046807938" evidence="2">
    <location>
        <begin position="31"/>
        <end position="106"/>
    </location>
</feature>
<feature type="compositionally biased region" description="Low complexity" evidence="1">
    <location>
        <begin position="56"/>
        <end position="65"/>
    </location>
</feature>
<comment type="caution">
    <text evidence="3">The sequence shown here is derived from an EMBL/GenBank/DDBJ whole genome shotgun (WGS) entry which is preliminary data.</text>
</comment>
<evidence type="ECO:0000256" key="1">
    <source>
        <dbReference type="SAM" id="MobiDB-lite"/>
    </source>
</evidence>
<dbReference type="EMBL" id="BMEG01000005">
    <property type="protein sequence ID" value="GGD76771.1"/>
    <property type="molecule type" value="Genomic_DNA"/>
</dbReference>
<feature type="signal peptide" evidence="2">
    <location>
        <begin position="1"/>
        <end position="30"/>
    </location>
</feature>
<sequence length="106" mass="10530">MEGIMTSNRVAVASLALGVAAVFIVEAAHADNRAAQKLGQIGVINQTLQPKPPKSSPGGYSNSPNTNAPTPGYTGNTAINANAANAANSANAAANARAGATMRNGK</sequence>